<dbReference type="EMBL" id="BAABGY010000007">
    <property type="protein sequence ID" value="GAA4328835.1"/>
    <property type="molecule type" value="Genomic_DNA"/>
</dbReference>
<dbReference type="InterPro" id="IPR013783">
    <property type="entry name" value="Ig-like_fold"/>
</dbReference>
<name>A0ABP8GRR7_9BACT</name>
<dbReference type="InterPro" id="IPR026444">
    <property type="entry name" value="Secre_tail"/>
</dbReference>
<dbReference type="Proteomes" id="UP001501725">
    <property type="component" value="Unassembled WGS sequence"/>
</dbReference>
<dbReference type="InterPro" id="IPR008979">
    <property type="entry name" value="Galactose-bd-like_sf"/>
</dbReference>
<feature type="domain" description="MBG" evidence="1">
    <location>
        <begin position="813"/>
        <end position="888"/>
    </location>
</feature>
<dbReference type="SUPFAM" id="SSF49373">
    <property type="entry name" value="Invasin/intimin cell-adhesion fragments"/>
    <property type="match status" value="1"/>
</dbReference>
<proteinExistence type="predicted"/>
<organism evidence="3 4">
    <name type="scientific">Flaviaesturariibacter amylovorans</name>
    <dbReference type="NCBI Taxonomy" id="1084520"/>
    <lineage>
        <taxon>Bacteria</taxon>
        <taxon>Pseudomonadati</taxon>
        <taxon>Bacteroidota</taxon>
        <taxon>Chitinophagia</taxon>
        <taxon>Chitinophagales</taxon>
        <taxon>Chitinophagaceae</taxon>
        <taxon>Flaviaestuariibacter</taxon>
    </lineage>
</organism>
<reference evidence="4" key="1">
    <citation type="journal article" date="2019" name="Int. J. Syst. Evol. Microbiol.">
        <title>The Global Catalogue of Microorganisms (GCM) 10K type strain sequencing project: providing services to taxonomists for standard genome sequencing and annotation.</title>
        <authorList>
            <consortium name="The Broad Institute Genomics Platform"/>
            <consortium name="The Broad Institute Genome Sequencing Center for Infectious Disease"/>
            <person name="Wu L."/>
            <person name="Ma J."/>
        </authorList>
    </citation>
    <scope>NUCLEOTIDE SEQUENCE [LARGE SCALE GENOMIC DNA]</scope>
    <source>
        <strain evidence="4">JCM 17919</strain>
    </source>
</reference>
<dbReference type="NCBIfam" id="TIGR04183">
    <property type="entry name" value="Por_Secre_tail"/>
    <property type="match status" value="1"/>
</dbReference>
<comment type="caution">
    <text evidence="3">The sequence shown here is derived from an EMBL/GenBank/DDBJ whole genome shotgun (WGS) entry which is preliminary data.</text>
</comment>
<evidence type="ECO:0000259" key="1">
    <source>
        <dbReference type="Pfam" id="PF18676"/>
    </source>
</evidence>
<evidence type="ECO:0000313" key="4">
    <source>
        <dbReference type="Proteomes" id="UP001501725"/>
    </source>
</evidence>
<gene>
    <name evidence="3" type="ORF">GCM10023184_18930</name>
</gene>
<dbReference type="Gene3D" id="2.60.120.260">
    <property type="entry name" value="Galactose-binding domain-like"/>
    <property type="match status" value="1"/>
</dbReference>
<dbReference type="Gene3D" id="2.60.40.1080">
    <property type="match status" value="1"/>
</dbReference>
<dbReference type="SUPFAM" id="SSF49785">
    <property type="entry name" value="Galactose-binding domain-like"/>
    <property type="match status" value="1"/>
</dbReference>
<dbReference type="SUPFAM" id="SSF51126">
    <property type="entry name" value="Pectin lyase-like"/>
    <property type="match status" value="1"/>
</dbReference>
<feature type="domain" description="MBG" evidence="1">
    <location>
        <begin position="894"/>
        <end position="969"/>
    </location>
</feature>
<dbReference type="InterPro" id="IPR011050">
    <property type="entry name" value="Pectin_lyase_fold/virulence"/>
</dbReference>
<dbReference type="InterPro" id="IPR041286">
    <property type="entry name" value="MBG_2"/>
</dbReference>
<dbReference type="InterPro" id="IPR008964">
    <property type="entry name" value="Invasin/intimin_cell_adhesion"/>
</dbReference>
<dbReference type="Gene3D" id="2.60.40.10">
    <property type="entry name" value="Immunoglobulins"/>
    <property type="match status" value="1"/>
</dbReference>
<evidence type="ECO:0000259" key="2">
    <source>
        <dbReference type="Pfam" id="PF18962"/>
    </source>
</evidence>
<dbReference type="Gene3D" id="3.30.160.710">
    <property type="match status" value="3"/>
</dbReference>
<feature type="domain" description="Secretion system C-terminal sorting" evidence="2">
    <location>
        <begin position="1474"/>
        <end position="1548"/>
    </location>
</feature>
<accession>A0ABP8GRR7</accession>
<sequence>MYNKYANRGQTNLVNQIPDFSNAGYKGGGVRLPDIPVAETVTAIPGDCRQLIQDAIDRVSVLAPDANGYRGAVLLKAGIYPVEGSLTIKASGVVLRGEGNGVNGTVLIATQKTQHDFILMEGTGSGYAAVSGSRFRLASAYVPTGTKIVEVVAGHNFQVGDNVVLQKTPNDAWINVLNMAQYGWTASAYRTTYERKIVAIEGNTLTLDIPVMDPIEPQYGGGEVYKSNVTGRINNCGVENMRIESYFASRTDESHGWSAVLLSRVENSWVRNVVAKFFGFGAVNITNMSRFNTIEDCAMIDPVSQTTGGRKYSFNLESNSTSNLIQRCMAWGGRHDYVSGSKVPGPNVFLDCVADNTFDDIGPHHRYATGQIYDNIYGGQIRVQNRGASGSGHGWAGAQVLLWNCRSYKSDIEVESPPTGRNWGIGCIGLTQTNTGYWESWGTNVLPRSLYLQQLQDRLGASAVTQIATADQINNVLRQKLLTRGRAIAAEPQVFYNANANTGAFDLTDNGGILTAQYTTTSRPDQTYEKIIDNDYTTAYYQSGRNALWVQYRSSVPAVVTRYTITSSFEVQARDPVDWNLQGSNNGTSWTTIDTRTGEVFPTRSLTRTFQINNTQSFTFYRLNITKNAGNANTQFNEWELFQRKQQQISVGALPPLHYGDEPAELIVSAGSGLPVTLAVVSGPGSIVDSNFLKIEGTGNILIRVTQAGNENYFPATKDFTVVVNKGDQAIEFPALSAKVYGDPDFDLSATSDSKLPVTYTSSDPSIASITSGNKVHISKAGQVIITATQAGSPLYNAADPIAQLLIIDKRALTITALPQEKEYGSANPALTASFEGFVDGEDAQSLTAQPVLATDANAASPVGIYPISVSGAASPNYAITFEDGTLTIRPKQLVVTADNKQKQYGSPNPTLTASYDGFVNGDSAATLTAQPVLATVADPSSPVGQYPITLSGGISGNYSLVLQEGVLTVTKASLTISAEDKNKTYGSANPPLTVAYEGFVNGDDAASLTAQPIITTAGDETAPVGQYPITVSGAASDNYEITYEPASLSITQAGQSISFSAIADRFEGDPAFDLDASSTSGLPVSIISSDPSVASVSGKTVTIHSPGTVTFTAGQDGNNNFAAAPDAAQTLTVAALPVPTITATGPVSFCPGGSVLLTSSEAASYRWLLDGSGINQSERTLTATSSGSYQVEVTYSNGLKKTSSPFAIVVNDVDPPTVVAKNVTVVLDGGSATASPSDLDNGSYDNCSALTFTLSKTNFDCSNIGENTVVLTATDAAGNSSSVTATVTVAGTVPTPVIAITKSNTTFTGLADNTIALGYGAQTLILSSPSGANTYIWSGSSSLSATSGNAVGFAPTSAGNYTIVLTAVSPSGCSASTSTVVEVLDVRCGNKLEKVVLCKRTGSGTNSFVELCVGAAAVEAHLTQGATLGTCTQANGATTKTTQLVGADSPLAKHGERAIPVDEEKKDDVPIVIYPNPTQGVFSVKVEDRKDLPYRFILFDALGRQIKSASMQQNPKTSGVSFDLEGRTPGLYFLYVSDGKNVWVRKITKM</sequence>
<feature type="domain" description="MBG" evidence="1">
    <location>
        <begin position="975"/>
        <end position="1049"/>
    </location>
</feature>
<dbReference type="Pfam" id="PF18962">
    <property type="entry name" value="Por_Secre_tail"/>
    <property type="match status" value="1"/>
</dbReference>
<keyword evidence="4" id="KW-1185">Reference proteome</keyword>
<evidence type="ECO:0008006" key="5">
    <source>
        <dbReference type="Google" id="ProtNLM"/>
    </source>
</evidence>
<evidence type="ECO:0000313" key="3">
    <source>
        <dbReference type="EMBL" id="GAA4328835.1"/>
    </source>
</evidence>
<protein>
    <recommendedName>
        <fullName evidence="5">T9SS type A sorting domain-containing protein</fullName>
    </recommendedName>
</protein>
<dbReference type="Pfam" id="PF18676">
    <property type="entry name" value="MBG_2"/>
    <property type="match status" value="3"/>
</dbReference>